<sequence length="185" mass="21377">LALSHPMVYVSFGCHPKAAWSYDDKMEAKILACIEECGSKCLSYGEFGLDYSHPFFGPHAGNRRTQKAVFVRQLKIAIARGMPLVARALDIATLLVVFLLLMLLFLWLFLLLLLWLSVLVFLLFFLFLLLLLLLLMLLLLLLFWFLLFLLFLLLLFLLLWLLLFVLFLFLVLLMVLVLVLELVLV</sequence>
<organism evidence="2 3">
    <name type="scientific">Polarella glacialis</name>
    <name type="common">Dinoflagellate</name>
    <dbReference type="NCBI Taxonomy" id="89957"/>
    <lineage>
        <taxon>Eukaryota</taxon>
        <taxon>Sar</taxon>
        <taxon>Alveolata</taxon>
        <taxon>Dinophyceae</taxon>
        <taxon>Suessiales</taxon>
        <taxon>Suessiaceae</taxon>
        <taxon>Polarella</taxon>
    </lineage>
</organism>
<feature type="transmembrane region" description="Helical" evidence="1">
    <location>
        <begin position="141"/>
        <end position="160"/>
    </location>
</feature>
<feature type="transmembrane region" description="Helical" evidence="1">
    <location>
        <begin position="166"/>
        <end position="184"/>
    </location>
</feature>
<accession>A0A813L017</accession>
<feature type="transmembrane region" description="Helical" evidence="1">
    <location>
        <begin position="84"/>
        <end position="107"/>
    </location>
</feature>
<reference evidence="2" key="1">
    <citation type="submission" date="2021-02" db="EMBL/GenBank/DDBJ databases">
        <authorList>
            <person name="Dougan E. K."/>
            <person name="Rhodes N."/>
            <person name="Thang M."/>
            <person name="Chan C."/>
        </authorList>
    </citation>
    <scope>NUCLEOTIDE SEQUENCE</scope>
</reference>
<dbReference type="GO" id="GO:0016788">
    <property type="term" value="F:hydrolase activity, acting on ester bonds"/>
    <property type="evidence" value="ECO:0007669"/>
    <property type="project" value="InterPro"/>
</dbReference>
<dbReference type="SUPFAM" id="SSF51556">
    <property type="entry name" value="Metallo-dependent hydrolases"/>
    <property type="match status" value="1"/>
</dbReference>
<keyword evidence="1" id="KW-0472">Membrane</keyword>
<feature type="non-terminal residue" evidence="2">
    <location>
        <position position="185"/>
    </location>
</feature>
<feature type="transmembrane region" description="Helical" evidence="1">
    <location>
        <begin position="113"/>
        <end position="134"/>
    </location>
</feature>
<keyword evidence="1" id="KW-0812">Transmembrane</keyword>
<keyword evidence="1" id="KW-1133">Transmembrane helix</keyword>
<dbReference type="InterPro" id="IPR001130">
    <property type="entry name" value="TatD-like"/>
</dbReference>
<name>A0A813L017_POLGL</name>
<dbReference type="PANTHER" id="PTHR46363:SF1">
    <property type="entry name" value="DEOXYRIBONUCLEASE TATDN2-RELATED"/>
    <property type="match status" value="1"/>
</dbReference>
<dbReference type="InterPro" id="IPR032466">
    <property type="entry name" value="Metal_Hydrolase"/>
</dbReference>
<dbReference type="AlphaFoldDB" id="A0A813L017"/>
<evidence type="ECO:0000313" key="2">
    <source>
        <dbReference type="EMBL" id="CAE8716901.1"/>
    </source>
</evidence>
<dbReference type="Proteomes" id="UP000626109">
    <property type="component" value="Unassembled WGS sequence"/>
</dbReference>
<dbReference type="PANTHER" id="PTHR46363">
    <property type="entry name" value="DEOXYRIBONUCLEASE TATDN2-RELATED"/>
    <property type="match status" value="1"/>
</dbReference>
<dbReference type="EMBL" id="CAJNNW010033054">
    <property type="protein sequence ID" value="CAE8716901.1"/>
    <property type="molecule type" value="Genomic_DNA"/>
</dbReference>
<dbReference type="Gene3D" id="3.20.20.140">
    <property type="entry name" value="Metal-dependent hydrolases"/>
    <property type="match status" value="1"/>
</dbReference>
<protein>
    <submittedName>
        <fullName evidence="2">Uncharacterized protein</fullName>
    </submittedName>
</protein>
<evidence type="ECO:0000313" key="3">
    <source>
        <dbReference type="Proteomes" id="UP000626109"/>
    </source>
</evidence>
<proteinExistence type="predicted"/>
<comment type="caution">
    <text evidence="2">The sequence shown here is derived from an EMBL/GenBank/DDBJ whole genome shotgun (WGS) entry which is preliminary data.</text>
</comment>
<evidence type="ECO:0000256" key="1">
    <source>
        <dbReference type="SAM" id="Phobius"/>
    </source>
</evidence>
<dbReference type="Pfam" id="PF01026">
    <property type="entry name" value="TatD_DNase"/>
    <property type="match status" value="1"/>
</dbReference>
<gene>
    <name evidence="2" type="ORF">PGLA2088_LOCUS39278</name>
</gene>